<dbReference type="Gene3D" id="3.10.20.320">
    <property type="entry name" value="Putative peptidoglycan bound protein (lpxtg motif)"/>
    <property type="match status" value="1"/>
</dbReference>
<organism evidence="6 7">
    <name type="scientific">Carnobacterium divergens DSM 20623</name>
    <dbReference type="NCBI Taxonomy" id="1449336"/>
    <lineage>
        <taxon>Bacteria</taxon>
        <taxon>Bacillati</taxon>
        <taxon>Bacillota</taxon>
        <taxon>Bacilli</taxon>
        <taxon>Lactobacillales</taxon>
        <taxon>Carnobacteriaceae</taxon>
        <taxon>Carnobacterium</taxon>
    </lineage>
</organism>
<dbReference type="Pfam" id="PF06458">
    <property type="entry name" value="MucBP"/>
    <property type="match status" value="1"/>
</dbReference>
<comment type="caution">
    <text evidence="6">The sequence shown here is derived from an EMBL/GenBank/DDBJ whole genome shotgun (WGS) entry which is preliminary data.</text>
</comment>
<keyword evidence="3" id="KW-1133">Transmembrane helix</keyword>
<proteinExistence type="predicted"/>
<dbReference type="RefSeq" id="WP_051915575.1">
    <property type="nucleotide sequence ID" value="NZ_JQBS01000001.1"/>
</dbReference>
<dbReference type="eggNOG" id="ENOG5033N2V">
    <property type="taxonomic scope" value="Bacteria"/>
</dbReference>
<evidence type="ECO:0000313" key="7">
    <source>
        <dbReference type="Proteomes" id="UP000051658"/>
    </source>
</evidence>
<sequence length="1243" mass="134071">MGSKKNIKKVKRYIKLLGVPFIVGTILLGGIYYYSIENQKISILADSGLKLTTSKNEVTVNSPFIVNVTDTGATNATSDSEDLESEKTVDTDSEQLEVTTTEPIKQVSKTVIYLPLGIEFDEVGTNQLNDGKKVATISFDSNSRNIEIDWIAAEQKELPISLISKNIGHYEITAQKSVNNQLNESEILSIQAVGIEESATSSDEPSSSVVSARSIEKAQETSALAVGTSVVTNATELSTAIKDLSITQIYFGNDINLNQSIQIPNGKPYLRISGKNPSTGEIHTLTENNGTGGGTDNIYVSNGNSDPKDYGLEDMKIIGRNYYGPLNVQDNTREVSLSYTNVDYQGPQITHNVNGITKYLGDTSIYIARVQSTSAPNQEVAEARNVIMDGNITINHTSNSDSMFWLGLSGGSENSFTVKANSNVVIDSKGNGMFYRDGSNPIKMDIEQNANVKITTNNGLFRNNPGQYLHVGENANVEFEKTGGDQPVLRLTEDLNVAKGARLVMKATGGSGNFARFESAYAGTNLNFDDPLSVLLYNKTSQQMFAWQGSGNSSGKMHINAPIVNYWRVAGTGDRDDLPLFSWSMPDRSNVVTDVTTNGSSSTVINSTNAGMNATDFNLGTAKVISLGTIDVTLDPITDAQSTITGTATKNSKVYIDYTEVGVKKTLTGYAGTDGVYSIPIPDGFIKPYTSVTATANLDFKTKVSAPVTVEDVTPPEGTAIIQVLEKGSAFPSDVTKFVKDIKDKSDGTTGAGVTVSAGTIPQPDMNQSGPVLPMYEVILTDKAGNKTAIKIPIFIKDEDTVVSDTTALKAHNITFKLPQYPQTEAELKAFIQKESAVQAWELATGNELTDLSALTIDTSKMKQAVGTYPVMLTLGNVQKEIQVDVTPGTGTVVFHYQDEEGNKLAEDKTIVDDIGNSYNEKPIDLNGYLYVRTQGNATGVIEDQTQEVLFIYQQNRFKLTQTVTKMDGSSAEKAALTEVLKVKTVLDSQLTSVTPSVFYKDLTITVPIDDALIDVGTFSLNRADGTSVGQVSYDDSTKSVNATITEADQIPWNENVSMSYQATVKEDAPLASTITTVGEASGSYTNNWVANPVKSNTTKTEIVDGKLAFVSAPTDLDFGENLKIPAVDKNYPLQSLTGSLTVQDTRSIKGSWTLSAKMDQVLTSTSNKTLPTAVQYTNKGQKAILGTSSIIIYQQTNTDSKPISITDNWLPNGDGLALDIKPGTTYPESYTGSIEWTLQDTP</sequence>
<dbReference type="EMBL" id="JQBS01000001">
    <property type="protein sequence ID" value="KRN58008.1"/>
    <property type="molecule type" value="Genomic_DNA"/>
</dbReference>
<dbReference type="Pfam" id="PF20585">
    <property type="entry name" value="Pectate_lyase_5"/>
    <property type="match status" value="1"/>
</dbReference>
<dbReference type="InterPro" id="IPR009459">
    <property type="entry name" value="MucBP_dom"/>
</dbReference>
<evidence type="ECO:0000256" key="3">
    <source>
        <dbReference type="SAM" id="Phobius"/>
    </source>
</evidence>
<dbReference type="GeneID" id="89589765"/>
<dbReference type="Pfam" id="PF20596">
    <property type="entry name" value="pAdhesive_11"/>
    <property type="match status" value="1"/>
</dbReference>
<keyword evidence="1" id="KW-0677">Repeat</keyword>
<protein>
    <submittedName>
        <fullName evidence="6">Uncharacterized protein</fullName>
    </submittedName>
</protein>
<feature type="domain" description="Putative adhesive" evidence="5">
    <location>
        <begin position="86"/>
        <end position="186"/>
    </location>
</feature>
<dbReference type="PATRIC" id="fig|1449336.4.peg.1292"/>
<reference evidence="6 7" key="1">
    <citation type="journal article" date="2015" name="Genome Announc.">
        <title>Expanding the biotechnology potential of lactobacilli through comparative genomics of 213 strains and associated genera.</title>
        <authorList>
            <person name="Sun Z."/>
            <person name="Harris H.M."/>
            <person name="McCann A."/>
            <person name="Guo C."/>
            <person name="Argimon S."/>
            <person name="Zhang W."/>
            <person name="Yang X."/>
            <person name="Jeffery I.B."/>
            <person name="Cooney J.C."/>
            <person name="Kagawa T.F."/>
            <person name="Liu W."/>
            <person name="Song Y."/>
            <person name="Salvetti E."/>
            <person name="Wrobel A."/>
            <person name="Rasinkangas P."/>
            <person name="Parkhill J."/>
            <person name="Rea M.C."/>
            <person name="O'Sullivan O."/>
            <person name="Ritari J."/>
            <person name="Douillard F.P."/>
            <person name="Paul Ross R."/>
            <person name="Yang R."/>
            <person name="Briner A.E."/>
            <person name="Felis G.E."/>
            <person name="de Vos W.M."/>
            <person name="Barrangou R."/>
            <person name="Klaenhammer T.R."/>
            <person name="Caufield P.W."/>
            <person name="Cui Y."/>
            <person name="Zhang H."/>
            <person name="O'Toole P.W."/>
        </authorList>
    </citation>
    <scope>NUCLEOTIDE SEQUENCE [LARGE SCALE GENOMIC DNA]</scope>
    <source>
        <strain evidence="6 7">DSM 20623</strain>
    </source>
</reference>
<keyword evidence="7" id="KW-1185">Reference proteome</keyword>
<evidence type="ECO:0000256" key="1">
    <source>
        <dbReference type="ARBA" id="ARBA00022737"/>
    </source>
</evidence>
<evidence type="ECO:0000256" key="2">
    <source>
        <dbReference type="SAM" id="MobiDB-lite"/>
    </source>
</evidence>
<accession>A0A0R2HZ94</accession>
<evidence type="ECO:0000313" key="6">
    <source>
        <dbReference type="EMBL" id="KRN58008.1"/>
    </source>
</evidence>
<keyword evidence="3" id="KW-0472">Membrane</keyword>
<evidence type="ECO:0000259" key="4">
    <source>
        <dbReference type="Pfam" id="PF06458"/>
    </source>
</evidence>
<dbReference type="Proteomes" id="UP000051658">
    <property type="component" value="Unassembled WGS sequence"/>
</dbReference>
<dbReference type="InterPro" id="IPR046776">
    <property type="entry name" value="Pectate_lyase_5"/>
</dbReference>
<feature type="domain" description="MucBP" evidence="4">
    <location>
        <begin position="892"/>
        <end position="954"/>
    </location>
</feature>
<feature type="region of interest" description="Disordered" evidence="2">
    <location>
        <begin position="71"/>
        <end position="90"/>
    </location>
</feature>
<name>A0A0R2HZ94_CARDV</name>
<feature type="transmembrane region" description="Helical" evidence="3">
    <location>
        <begin position="12"/>
        <end position="34"/>
    </location>
</feature>
<keyword evidence="3" id="KW-0812">Transmembrane</keyword>
<gene>
    <name evidence="6" type="ORF">IV74_GL001266</name>
</gene>
<dbReference type="InterPro" id="IPR046771">
    <property type="entry name" value="pAdhesive_11"/>
</dbReference>
<dbReference type="AlphaFoldDB" id="A0A0R2HZ94"/>
<evidence type="ECO:0000259" key="5">
    <source>
        <dbReference type="Pfam" id="PF20596"/>
    </source>
</evidence>